<name>A0ABD2YMZ0_9GENT</name>
<evidence type="ECO:0000259" key="1">
    <source>
        <dbReference type="Pfam" id="PF10551"/>
    </source>
</evidence>
<reference evidence="2 3" key="1">
    <citation type="submission" date="2024-11" db="EMBL/GenBank/DDBJ databases">
        <title>A near-complete genome assembly of Cinchona calisaya.</title>
        <authorList>
            <person name="Lian D.C."/>
            <person name="Zhao X.W."/>
            <person name="Wei L."/>
        </authorList>
    </citation>
    <scope>NUCLEOTIDE SEQUENCE [LARGE SCALE GENOMIC DNA]</scope>
    <source>
        <tissue evidence="2">Nenye</tissue>
    </source>
</reference>
<dbReference type="PANTHER" id="PTHR31569:SF4">
    <property type="entry name" value="SWIM-TYPE DOMAIN-CONTAINING PROTEIN"/>
    <property type="match status" value="1"/>
</dbReference>
<sequence>MSLLEIIGILSFSTSFYSCFAFLRKEGYEGYEWALGPFRKILGQDSQSSVIVTDRKLMLMKAIKVVFPQASNVLCVWHVQKNIIANCKAHFKHKEDWDAFLVYWNSLVHSSTEEVFEKAWHEIQLSYKDNGAILSYIQRTWLPYKEYFVDSWTEKILHSRNRVTSRVEDAHSKVKKYLMVSTGDIRTIKKRCAFSLKMTFMK</sequence>
<feature type="domain" description="MULE transposase" evidence="1">
    <location>
        <begin position="1"/>
        <end position="82"/>
    </location>
</feature>
<evidence type="ECO:0000313" key="3">
    <source>
        <dbReference type="Proteomes" id="UP001630127"/>
    </source>
</evidence>
<organism evidence="2 3">
    <name type="scientific">Cinchona calisaya</name>
    <dbReference type="NCBI Taxonomy" id="153742"/>
    <lineage>
        <taxon>Eukaryota</taxon>
        <taxon>Viridiplantae</taxon>
        <taxon>Streptophyta</taxon>
        <taxon>Embryophyta</taxon>
        <taxon>Tracheophyta</taxon>
        <taxon>Spermatophyta</taxon>
        <taxon>Magnoliopsida</taxon>
        <taxon>eudicotyledons</taxon>
        <taxon>Gunneridae</taxon>
        <taxon>Pentapetalae</taxon>
        <taxon>asterids</taxon>
        <taxon>lamiids</taxon>
        <taxon>Gentianales</taxon>
        <taxon>Rubiaceae</taxon>
        <taxon>Cinchonoideae</taxon>
        <taxon>Cinchoneae</taxon>
        <taxon>Cinchona</taxon>
    </lineage>
</organism>
<dbReference type="PANTHER" id="PTHR31569">
    <property type="entry name" value="SWIM-TYPE DOMAIN-CONTAINING PROTEIN"/>
    <property type="match status" value="1"/>
</dbReference>
<evidence type="ECO:0000313" key="2">
    <source>
        <dbReference type="EMBL" id="KAL3507294.1"/>
    </source>
</evidence>
<proteinExistence type="predicted"/>
<dbReference type="Pfam" id="PF10551">
    <property type="entry name" value="MULE"/>
    <property type="match status" value="1"/>
</dbReference>
<dbReference type="InterPro" id="IPR052579">
    <property type="entry name" value="Zinc_finger_SWIM"/>
</dbReference>
<accession>A0ABD2YMZ0</accession>
<dbReference type="AlphaFoldDB" id="A0ABD2YMZ0"/>
<dbReference type="InterPro" id="IPR018289">
    <property type="entry name" value="MULE_transposase_dom"/>
</dbReference>
<protein>
    <recommendedName>
        <fullName evidence="1">MULE transposase domain-containing protein</fullName>
    </recommendedName>
</protein>
<dbReference type="Proteomes" id="UP001630127">
    <property type="component" value="Unassembled WGS sequence"/>
</dbReference>
<gene>
    <name evidence="2" type="ORF">ACH5RR_032676</name>
</gene>
<keyword evidence="3" id="KW-1185">Reference proteome</keyword>
<dbReference type="EMBL" id="JBJUIK010000013">
    <property type="protein sequence ID" value="KAL3507294.1"/>
    <property type="molecule type" value="Genomic_DNA"/>
</dbReference>
<comment type="caution">
    <text evidence="2">The sequence shown here is derived from an EMBL/GenBank/DDBJ whole genome shotgun (WGS) entry which is preliminary data.</text>
</comment>